<comment type="subcellular location">
    <subcellularLocation>
        <location evidence="13">Cytoplasm</location>
    </subcellularLocation>
</comment>
<dbReference type="PROSITE" id="PS00627">
    <property type="entry name" value="GHMP_KINASES_ATP"/>
    <property type="match status" value="1"/>
</dbReference>
<evidence type="ECO:0000256" key="6">
    <source>
        <dbReference type="ARBA" id="ARBA00022679"/>
    </source>
</evidence>
<gene>
    <name evidence="13" type="primary">thrB</name>
    <name evidence="16" type="ORF">JW886_05680</name>
</gene>
<keyword evidence="17" id="KW-1185">Reference proteome</keyword>
<sequence>MKIIVPATSANLGAGFDSIGLAVNLYLTIEVLEKAEAWRIDHDLGVNIPTDEKNLLLTTLSAVLAQKKQHLSAKYHLKMSSDIPLARGLGSSSSVIVAGIELANQLAQLGLSDEEKLALACQIEGHPDNVAPALYGNLVIASSATKEVRAIKAKLPQCKLLAFVPDKELKTVASRQVLPETLSYAQAVAASAVANVLVASLLSGDLVTAGQMMKEDLFHEKYRSALVPELAAFREIGQTYGAYGTYLSGAGPTLMMLAPEEKITLLLQHLSEKNWQGCFYELEIDSKGLQVEKSLL</sequence>
<evidence type="ECO:0000256" key="11">
    <source>
        <dbReference type="ARBA" id="ARBA00049375"/>
    </source>
</evidence>
<dbReference type="InterPro" id="IPR014721">
    <property type="entry name" value="Ribsml_uS5_D2-typ_fold_subgr"/>
</dbReference>
<protein>
    <recommendedName>
        <fullName evidence="4 13">Homoserine kinase</fullName>
        <shortName evidence="13">HK</shortName>
        <shortName evidence="13">HSK</shortName>
        <ecNumber evidence="3 13">2.7.1.39</ecNumber>
    </recommendedName>
</protein>
<feature type="binding site" evidence="13">
    <location>
        <begin position="84"/>
        <end position="94"/>
    </location>
    <ligand>
        <name>ATP</name>
        <dbReference type="ChEBI" id="CHEBI:30616"/>
    </ligand>
</feature>
<comment type="similarity">
    <text evidence="2 13">Belongs to the GHMP kinase family. Homoserine kinase subfamily.</text>
</comment>
<proteinExistence type="inferred from homology"/>
<keyword evidence="8 13" id="KW-0547">Nucleotide-binding</keyword>
<comment type="function">
    <text evidence="12 13">Catalyzes the ATP-dependent phosphorylation of L-homoserine to L-homoserine phosphate.</text>
</comment>
<dbReference type="InterPro" id="IPR006203">
    <property type="entry name" value="GHMP_knse_ATP-bd_CS"/>
</dbReference>
<evidence type="ECO:0000259" key="14">
    <source>
        <dbReference type="Pfam" id="PF00288"/>
    </source>
</evidence>
<feature type="domain" description="GHMP kinase N-terminal" evidence="14">
    <location>
        <begin position="64"/>
        <end position="136"/>
    </location>
</feature>
<dbReference type="PANTHER" id="PTHR20861:SF1">
    <property type="entry name" value="HOMOSERINE KINASE"/>
    <property type="match status" value="1"/>
</dbReference>
<keyword evidence="7 13" id="KW-0791">Threonine biosynthesis</keyword>
<dbReference type="InterPro" id="IPR006204">
    <property type="entry name" value="GHMP_kinase_N_dom"/>
</dbReference>
<dbReference type="InterPro" id="IPR013750">
    <property type="entry name" value="GHMP_kinase_C_dom"/>
</dbReference>
<dbReference type="Gene3D" id="3.30.70.890">
    <property type="entry name" value="GHMP kinase, C-terminal domain"/>
    <property type="match status" value="1"/>
</dbReference>
<dbReference type="EC" id="2.7.1.39" evidence="3 13"/>
<keyword evidence="13" id="KW-0963">Cytoplasm</keyword>
<dbReference type="AlphaFoldDB" id="A0AA45KEQ7"/>
<dbReference type="InterPro" id="IPR000870">
    <property type="entry name" value="Homoserine_kinase"/>
</dbReference>
<dbReference type="GO" id="GO:0004413">
    <property type="term" value="F:homoserine kinase activity"/>
    <property type="evidence" value="ECO:0007669"/>
    <property type="project" value="UniProtKB-UniRule"/>
</dbReference>
<evidence type="ECO:0000256" key="3">
    <source>
        <dbReference type="ARBA" id="ARBA00012078"/>
    </source>
</evidence>
<dbReference type="SUPFAM" id="SSF54211">
    <property type="entry name" value="Ribosomal protein S5 domain 2-like"/>
    <property type="match status" value="1"/>
</dbReference>
<dbReference type="EMBL" id="CP070872">
    <property type="protein sequence ID" value="QSE75970.1"/>
    <property type="molecule type" value="Genomic_DNA"/>
</dbReference>
<organism evidence="16 17">
    <name type="scientific">Lactococcus taiwanensis</name>
    <dbReference type="NCBI Taxonomy" id="1151742"/>
    <lineage>
        <taxon>Bacteria</taxon>
        <taxon>Bacillati</taxon>
        <taxon>Bacillota</taxon>
        <taxon>Bacilli</taxon>
        <taxon>Lactobacillales</taxon>
        <taxon>Streptococcaceae</taxon>
        <taxon>Lactococcus</taxon>
    </lineage>
</organism>
<dbReference type="Gene3D" id="3.30.230.10">
    <property type="match status" value="1"/>
</dbReference>
<reference evidence="16 17" key="1">
    <citation type="submission" date="2021-02" db="EMBL/GenBank/DDBJ databases">
        <title>Complete genome sequence of Lactococcus lactis strain K_LL004.</title>
        <authorList>
            <person name="Kim H.B."/>
        </authorList>
    </citation>
    <scope>NUCLEOTIDE SEQUENCE [LARGE SCALE GENOMIC DNA]</scope>
    <source>
        <strain evidence="16 17">K_LL004</strain>
    </source>
</reference>
<dbReference type="Proteomes" id="UP000663608">
    <property type="component" value="Chromosome"/>
</dbReference>
<evidence type="ECO:0000256" key="2">
    <source>
        <dbReference type="ARBA" id="ARBA00007370"/>
    </source>
</evidence>
<evidence type="ECO:0000256" key="10">
    <source>
        <dbReference type="ARBA" id="ARBA00022840"/>
    </source>
</evidence>
<keyword evidence="10 13" id="KW-0067">ATP-binding</keyword>
<dbReference type="PANTHER" id="PTHR20861">
    <property type="entry name" value="HOMOSERINE/4-DIPHOSPHOCYTIDYL-2-C-METHYL-D-ERYTHRITOL KINASE"/>
    <property type="match status" value="1"/>
</dbReference>
<dbReference type="GO" id="GO:0009088">
    <property type="term" value="P:threonine biosynthetic process"/>
    <property type="evidence" value="ECO:0007669"/>
    <property type="project" value="UniProtKB-UniRule"/>
</dbReference>
<dbReference type="Pfam" id="PF08544">
    <property type="entry name" value="GHMP_kinases_C"/>
    <property type="match status" value="1"/>
</dbReference>
<evidence type="ECO:0000256" key="4">
    <source>
        <dbReference type="ARBA" id="ARBA00017858"/>
    </source>
</evidence>
<evidence type="ECO:0000259" key="15">
    <source>
        <dbReference type="Pfam" id="PF08544"/>
    </source>
</evidence>
<comment type="pathway">
    <text evidence="1 13">Amino-acid biosynthesis; L-threonine biosynthesis; L-threonine from L-aspartate: step 4/5.</text>
</comment>
<dbReference type="SUPFAM" id="SSF55060">
    <property type="entry name" value="GHMP Kinase, C-terminal domain"/>
    <property type="match status" value="1"/>
</dbReference>
<accession>A0AA45KEQ7</accession>
<dbReference type="GO" id="GO:0005524">
    <property type="term" value="F:ATP binding"/>
    <property type="evidence" value="ECO:0007669"/>
    <property type="project" value="UniProtKB-UniRule"/>
</dbReference>
<keyword evidence="6 13" id="KW-0808">Transferase</keyword>
<dbReference type="PRINTS" id="PR00958">
    <property type="entry name" value="HOMSERKINASE"/>
</dbReference>
<evidence type="ECO:0000256" key="9">
    <source>
        <dbReference type="ARBA" id="ARBA00022777"/>
    </source>
</evidence>
<dbReference type="NCBIfam" id="TIGR00191">
    <property type="entry name" value="thrB"/>
    <property type="match status" value="1"/>
</dbReference>
<dbReference type="KEGG" id="lti:JW886_05680"/>
<evidence type="ECO:0000256" key="8">
    <source>
        <dbReference type="ARBA" id="ARBA00022741"/>
    </source>
</evidence>
<evidence type="ECO:0000313" key="17">
    <source>
        <dbReference type="Proteomes" id="UP000663608"/>
    </source>
</evidence>
<dbReference type="RefSeq" id="WP_205871528.1">
    <property type="nucleotide sequence ID" value="NZ_CP070872.1"/>
</dbReference>
<dbReference type="InterPro" id="IPR020568">
    <property type="entry name" value="Ribosomal_Su5_D2-typ_SF"/>
</dbReference>
<evidence type="ECO:0000313" key="16">
    <source>
        <dbReference type="EMBL" id="QSE75970.1"/>
    </source>
</evidence>
<comment type="catalytic activity">
    <reaction evidence="11 13">
        <text>L-homoserine + ATP = O-phospho-L-homoserine + ADP + H(+)</text>
        <dbReference type="Rhea" id="RHEA:13985"/>
        <dbReference type="ChEBI" id="CHEBI:15378"/>
        <dbReference type="ChEBI" id="CHEBI:30616"/>
        <dbReference type="ChEBI" id="CHEBI:57476"/>
        <dbReference type="ChEBI" id="CHEBI:57590"/>
        <dbReference type="ChEBI" id="CHEBI:456216"/>
        <dbReference type="EC" id="2.7.1.39"/>
    </reaction>
</comment>
<feature type="domain" description="GHMP kinase C-terminal" evidence="15">
    <location>
        <begin position="198"/>
        <end position="270"/>
    </location>
</feature>
<dbReference type="InterPro" id="IPR036554">
    <property type="entry name" value="GHMP_kinase_C_sf"/>
</dbReference>
<evidence type="ECO:0000256" key="13">
    <source>
        <dbReference type="HAMAP-Rule" id="MF_00384"/>
    </source>
</evidence>
<evidence type="ECO:0000256" key="12">
    <source>
        <dbReference type="ARBA" id="ARBA00049954"/>
    </source>
</evidence>
<evidence type="ECO:0000256" key="5">
    <source>
        <dbReference type="ARBA" id="ARBA00022605"/>
    </source>
</evidence>
<dbReference type="HAMAP" id="MF_00384">
    <property type="entry name" value="Homoser_kinase"/>
    <property type="match status" value="1"/>
</dbReference>
<evidence type="ECO:0000256" key="1">
    <source>
        <dbReference type="ARBA" id="ARBA00005015"/>
    </source>
</evidence>
<keyword evidence="9 13" id="KW-0418">Kinase</keyword>
<keyword evidence="5 13" id="KW-0028">Amino-acid biosynthesis</keyword>
<name>A0AA45KEQ7_9LACT</name>
<dbReference type="GO" id="GO:0005737">
    <property type="term" value="C:cytoplasm"/>
    <property type="evidence" value="ECO:0007669"/>
    <property type="project" value="UniProtKB-SubCell"/>
</dbReference>
<dbReference type="PIRSF" id="PIRSF000676">
    <property type="entry name" value="Homoser_kin"/>
    <property type="match status" value="1"/>
</dbReference>
<dbReference type="Pfam" id="PF00288">
    <property type="entry name" value="GHMP_kinases_N"/>
    <property type="match status" value="1"/>
</dbReference>
<evidence type="ECO:0000256" key="7">
    <source>
        <dbReference type="ARBA" id="ARBA00022697"/>
    </source>
</evidence>